<keyword evidence="2" id="KW-1185">Reference proteome</keyword>
<accession>A0A1H2XGE3</accession>
<dbReference type="EMBL" id="FNNE01000005">
    <property type="protein sequence ID" value="SDW91982.1"/>
    <property type="molecule type" value="Genomic_DNA"/>
</dbReference>
<dbReference type="Proteomes" id="UP000199675">
    <property type="component" value="Unassembled WGS sequence"/>
</dbReference>
<evidence type="ECO:0000313" key="2">
    <source>
        <dbReference type="Proteomes" id="UP000199675"/>
    </source>
</evidence>
<evidence type="ECO:0000313" key="1">
    <source>
        <dbReference type="EMBL" id="SDW91982.1"/>
    </source>
</evidence>
<organism evidence="1 2">
    <name type="scientific">Marinobacter mobilis</name>
    <dbReference type="NCBI Taxonomy" id="488533"/>
    <lineage>
        <taxon>Bacteria</taxon>
        <taxon>Pseudomonadati</taxon>
        <taxon>Pseudomonadota</taxon>
        <taxon>Gammaproteobacteria</taxon>
        <taxon>Pseudomonadales</taxon>
        <taxon>Marinobacteraceae</taxon>
        <taxon>Marinobacter</taxon>
    </lineage>
</organism>
<gene>
    <name evidence="1" type="ORF">SAMN04487960_10541</name>
</gene>
<proteinExistence type="predicted"/>
<protein>
    <submittedName>
        <fullName evidence="1">Uncharacterized protein</fullName>
    </submittedName>
</protein>
<sequence>MKACGVSDECAKRMVWQSGCLRILANGYGDRFGLVEGRKFQVELEGGEILYESDSFTAVKHFVSMLTEPYPEYQVA</sequence>
<reference evidence="1 2" key="1">
    <citation type="submission" date="2016-10" db="EMBL/GenBank/DDBJ databases">
        <authorList>
            <person name="de Groot N.N."/>
        </authorList>
    </citation>
    <scope>NUCLEOTIDE SEQUENCE [LARGE SCALE GENOMIC DNA]</scope>
    <source>
        <strain evidence="1 2">CGMCC 1.7059</strain>
    </source>
</reference>
<name>A0A1H2XGE3_9GAMM</name>
<dbReference type="AlphaFoldDB" id="A0A1H2XGE3"/>